<evidence type="ECO:0000256" key="3">
    <source>
        <dbReference type="ARBA" id="ARBA00037338"/>
    </source>
</evidence>
<evidence type="ECO:0000256" key="8">
    <source>
        <dbReference type="SAM" id="MobiDB-lite"/>
    </source>
</evidence>
<proteinExistence type="inferred from homology"/>
<dbReference type="SMART" id="SM00320">
    <property type="entry name" value="WD40"/>
    <property type="match status" value="5"/>
</dbReference>
<evidence type="ECO:0000256" key="1">
    <source>
        <dbReference type="ARBA" id="ARBA00022574"/>
    </source>
</evidence>
<feature type="region of interest" description="Disordered" evidence="8">
    <location>
        <begin position="252"/>
        <end position="295"/>
    </location>
</feature>
<reference evidence="9 10" key="1">
    <citation type="journal article" date="2017" name="G3 (Bethesda)">
        <title>First Draft Genome Sequence of the Pathogenic Fungus Lomentospora prolificans (Formerly Scedosporium prolificans).</title>
        <authorList>
            <person name="Luo R."/>
            <person name="Zimin A."/>
            <person name="Workman R."/>
            <person name="Fan Y."/>
            <person name="Pertea G."/>
            <person name="Grossman N."/>
            <person name="Wear M.P."/>
            <person name="Jia B."/>
            <person name="Miller H."/>
            <person name="Casadevall A."/>
            <person name="Timp W."/>
            <person name="Zhang S.X."/>
            <person name="Salzberg S.L."/>
        </authorList>
    </citation>
    <scope>NUCLEOTIDE SEQUENCE [LARGE SCALE GENOMIC DNA]</scope>
    <source>
        <strain evidence="9 10">JHH-5317</strain>
    </source>
</reference>
<comment type="subunit">
    <text evidence="5">Component of the ASTRA chromatin remodeling machinery complex.</text>
</comment>
<dbReference type="PROSITE" id="PS00678">
    <property type="entry name" value="WD_REPEATS_1"/>
    <property type="match status" value="1"/>
</dbReference>
<dbReference type="STRING" id="41688.A0A2N3N0F9"/>
<keyword evidence="1 7" id="KW-0853">WD repeat</keyword>
<keyword evidence="10" id="KW-1185">Reference proteome</keyword>
<dbReference type="PANTHER" id="PTHR19854">
    <property type="entry name" value="TRANSDUCIN BETA-LIKE 3"/>
    <property type="match status" value="1"/>
</dbReference>
<evidence type="ECO:0000313" key="9">
    <source>
        <dbReference type="EMBL" id="PKS05910.1"/>
    </source>
</evidence>
<keyword evidence="2" id="KW-0677">Repeat</keyword>
<feature type="repeat" description="WD" evidence="7">
    <location>
        <begin position="14"/>
        <end position="47"/>
    </location>
</feature>
<accession>A0A2N3N0F9</accession>
<comment type="caution">
    <text evidence="9">The sequence shown here is derived from an EMBL/GenBank/DDBJ whole genome shotgun (WGS) entry which is preliminary data.</text>
</comment>
<dbReference type="InterPro" id="IPR036322">
    <property type="entry name" value="WD40_repeat_dom_sf"/>
</dbReference>
<feature type="region of interest" description="Disordered" evidence="8">
    <location>
        <begin position="356"/>
        <end position="383"/>
    </location>
</feature>
<protein>
    <recommendedName>
        <fullName evidence="6">ASTRA-associated protein 1</fullName>
    </recommendedName>
</protein>
<dbReference type="InParanoid" id="A0A2N3N0F9"/>
<evidence type="ECO:0000256" key="5">
    <source>
        <dbReference type="ARBA" id="ARBA00038749"/>
    </source>
</evidence>
<dbReference type="SUPFAM" id="SSF50978">
    <property type="entry name" value="WD40 repeat-like"/>
    <property type="match status" value="1"/>
</dbReference>
<dbReference type="Pfam" id="PF00400">
    <property type="entry name" value="WD40"/>
    <property type="match status" value="4"/>
</dbReference>
<evidence type="ECO:0000313" key="10">
    <source>
        <dbReference type="Proteomes" id="UP000233524"/>
    </source>
</evidence>
<dbReference type="PROSITE" id="PS50082">
    <property type="entry name" value="WD_REPEATS_2"/>
    <property type="match status" value="2"/>
</dbReference>
<organism evidence="9 10">
    <name type="scientific">Lomentospora prolificans</name>
    <dbReference type="NCBI Taxonomy" id="41688"/>
    <lineage>
        <taxon>Eukaryota</taxon>
        <taxon>Fungi</taxon>
        <taxon>Dikarya</taxon>
        <taxon>Ascomycota</taxon>
        <taxon>Pezizomycotina</taxon>
        <taxon>Sordariomycetes</taxon>
        <taxon>Hypocreomycetidae</taxon>
        <taxon>Microascales</taxon>
        <taxon>Microascaceae</taxon>
        <taxon>Lomentospora</taxon>
    </lineage>
</organism>
<dbReference type="Proteomes" id="UP000233524">
    <property type="component" value="Unassembled WGS sequence"/>
</dbReference>
<gene>
    <name evidence="9" type="ORF">jhhlp_007741</name>
</gene>
<feature type="compositionally biased region" description="Basic and acidic residues" evidence="8">
    <location>
        <begin position="255"/>
        <end position="272"/>
    </location>
</feature>
<dbReference type="PROSITE" id="PS50294">
    <property type="entry name" value="WD_REPEATS_REGION"/>
    <property type="match status" value="1"/>
</dbReference>
<dbReference type="Gene3D" id="2.130.10.10">
    <property type="entry name" value="YVTN repeat-like/Quinoprotein amine dehydrogenase"/>
    <property type="match status" value="2"/>
</dbReference>
<sequence>MEPSSGLPQPKAILRGHKAQVHAATFIWNNERLVTADAEGYLVVWDLTIMRPRAVWRAHQKTVLGIREWGPQKLVTHGRDHELIVWKFRAEDEPSLSQALPLDDIPDDRPKPWMQHVLPVNSMNFCAFAMASCNGSQSISESTEVLIAAANPTILEGVDIYHLPTQHRIHTLKPSSGAGMPMALSLFHLYGSLHLITAYENGAAVVLRANLDAGEWTPLYQSQAHSQPILSFDVSPCCTYFITSSADAVVAKHPIPRDRTPTDDSNKAENAPEKSQAPASSPLKAVNTKHSGQQSLKIRSDGTIFATAGWDSKVRVYSTKSLKEVAVLKWHQSGCYAVAFASVDAAKVADFAPRLTSGSSTEGGKAVEDQQTPQVTPIPQSKSPTFFNVKERRINHAKTAHWIAAGSKDGKVSLWDIY</sequence>
<dbReference type="InterPro" id="IPR019775">
    <property type="entry name" value="WD40_repeat_CS"/>
</dbReference>
<feature type="repeat" description="WD" evidence="7">
    <location>
        <begin position="403"/>
        <end position="418"/>
    </location>
</feature>
<dbReference type="FunCoup" id="A0A2N3N0F9">
    <property type="interactions" value="46"/>
</dbReference>
<dbReference type="VEuPathDB" id="FungiDB:jhhlp_007741"/>
<dbReference type="InterPro" id="IPR015943">
    <property type="entry name" value="WD40/YVTN_repeat-like_dom_sf"/>
</dbReference>
<dbReference type="AlphaFoldDB" id="A0A2N3N0F9"/>
<feature type="compositionally biased region" description="Polar residues" evidence="8">
    <location>
        <begin position="369"/>
        <end position="383"/>
    </location>
</feature>
<evidence type="ECO:0000256" key="7">
    <source>
        <dbReference type="PROSITE-ProRule" id="PRU00221"/>
    </source>
</evidence>
<comment type="function">
    <text evidence="3">Component of the ASTRA complex involved in chromatin remodeling.</text>
</comment>
<name>A0A2N3N0F9_9PEZI</name>
<dbReference type="InterPro" id="IPR001680">
    <property type="entry name" value="WD40_rpt"/>
</dbReference>
<evidence type="ECO:0000256" key="6">
    <source>
        <dbReference type="ARBA" id="ARBA00040563"/>
    </source>
</evidence>
<dbReference type="EMBL" id="NLAX01001139">
    <property type="protein sequence ID" value="PKS05910.1"/>
    <property type="molecule type" value="Genomic_DNA"/>
</dbReference>
<evidence type="ECO:0000256" key="4">
    <source>
        <dbReference type="ARBA" id="ARBA00037931"/>
    </source>
</evidence>
<dbReference type="OrthoDB" id="7668193at2759"/>
<dbReference type="PANTHER" id="PTHR19854:SF1">
    <property type="entry name" value="GUANINE NUCLEOTIDE-BINDING PROTEIN SUBUNIT BETA-LIKE PROTEIN 1"/>
    <property type="match status" value="1"/>
</dbReference>
<evidence type="ECO:0000256" key="2">
    <source>
        <dbReference type="ARBA" id="ARBA00022737"/>
    </source>
</evidence>
<comment type="similarity">
    <text evidence="4">Belongs to the WD repeat ASA1 family.</text>
</comment>